<evidence type="ECO:0000256" key="1">
    <source>
        <dbReference type="SAM" id="Phobius"/>
    </source>
</evidence>
<keyword evidence="4" id="KW-1185">Reference proteome</keyword>
<dbReference type="Pfam" id="PF24801">
    <property type="entry name" value="FNIII-A_GpJ"/>
    <property type="match status" value="1"/>
</dbReference>
<dbReference type="Proteomes" id="UP001555786">
    <property type="component" value="Unassembled WGS sequence"/>
</dbReference>
<name>A0ABV3PGF1_9HYPH</name>
<keyword evidence="1" id="KW-0812">Transmembrane</keyword>
<gene>
    <name evidence="3" type="ORF">ABXS05_04110</name>
</gene>
<feature type="transmembrane region" description="Helical" evidence="1">
    <location>
        <begin position="105"/>
        <end position="126"/>
    </location>
</feature>
<reference evidence="3 4" key="1">
    <citation type="submission" date="2024-07" db="EMBL/GenBank/DDBJ databases">
        <title>Description of Labrys sedimenti sp. nov., isolated from a diclofenac-degrading enrichment culture.</title>
        <authorList>
            <person name="Tancsics A."/>
            <person name="Csepanyi A."/>
        </authorList>
    </citation>
    <scope>NUCLEOTIDE SEQUENCE [LARGE SCALE GENOMIC DNA]</scope>
    <source>
        <strain evidence="3 4">LMG 23578</strain>
    </source>
</reference>
<proteinExistence type="predicted"/>
<protein>
    <submittedName>
        <fullName evidence="3">Host specificity factor TipJ family phage tail protein</fullName>
    </submittedName>
</protein>
<feature type="domain" description="Tip attachment protein J HDII-ins2" evidence="2">
    <location>
        <begin position="260"/>
        <end position="384"/>
    </location>
</feature>
<evidence type="ECO:0000259" key="2">
    <source>
        <dbReference type="Pfam" id="PF24801"/>
    </source>
</evidence>
<evidence type="ECO:0000313" key="3">
    <source>
        <dbReference type="EMBL" id="MEW9304706.1"/>
    </source>
</evidence>
<evidence type="ECO:0000313" key="4">
    <source>
        <dbReference type="Proteomes" id="UP001555786"/>
    </source>
</evidence>
<dbReference type="InterPro" id="IPR053171">
    <property type="entry name" value="Viral_Tip_Attach_Protein"/>
</dbReference>
<keyword evidence="1" id="KW-0472">Membrane</keyword>
<dbReference type="PANTHER" id="PTHR36251:SF2">
    <property type="entry name" value="GIFSY-2 PROPHAGE HOST SPECIFICITY PROTEIN J, PHAGE LAMBDA"/>
    <property type="match status" value="1"/>
</dbReference>
<organism evidence="3 4">
    <name type="scientific">Labrys neptuniae</name>
    <dbReference type="NCBI Taxonomy" id="376174"/>
    <lineage>
        <taxon>Bacteria</taxon>
        <taxon>Pseudomonadati</taxon>
        <taxon>Pseudomonadota</taxon>
        <taxon>Alphaproteobacteria</taxon>
        <taxon>Hyphomicrobiales</taxon>
        <taxon>Xanthobacteraceae</taxon>
        <taxon>Labrys</taxon>
    </lineage>
</organism>
<comment type="caution">
    <text evidence="3">The sequence shown here is derived from an EMBL/GenBank/DDBJ whole genome shotgun (WGS) entry which is preliminary data.</text>
</comment>
<keyword evidence="1" id="KW-1133">Transmembrane helix</keyword>
<sequence>MTLPVILPAQPLEGEILSAEDSVTVIVAPNPLRQERHILQLPAGSSVTEILRLVETSIEKASRIRASWHVSIEGEPVPAEWHGRVRVKPGKIVVLRARATGGGNLLKSLLMLVVAVITAFIAPYLAPIFGTFGASLITAAITIGASLLINALFPVSLKDEKGNQVYSISGNQNLAAKYEPVPIILGRMRVFPRYGASAYTEFEGNDQVLRLLYVWGYGPLDITDLKIADTPLAGYKGVEIEHGYGYPGDGQPTIYPGEVIQQNFSIDVKKIDGWIVRTTSEDITEWAIDIVAPAGLNRSDNSKGKVQAASFAVQIQYSEAYAENWIALPNLVVSGRTSDPVRKTVRQTVPLGQYDIRIQRLTPDDNGAVKVHTSSSWTALRSYRPGAPLQFPFPVAWTALKIRATAQLNGVVDNFNGVVTSRVKAWDGASWTPDTPSQNPADLLPFVLQCNANARPLANSRIDWPTFQAWHAYNVAQGWKFNAPFDQSGKSVYETAKSIASAGRAAVVFRDGLWSVVWDDPDAPITQHYTPRNSSGFQGKRDYRRLPHGLRVQFKNEGRRWQDDEILVFRDGYNKTNATLFEQFPLVGITDHTLAWRMGRYHLAQLELRPETYTLNVDIESFINTRGDRVRVSYDAPMFGISAGRVKAVEANLVTLDEEMLLEAGKNYAVRFRTADGGSLYRTVAPAIGPTYTLTLSGTGAMPAVGDLAMFGEAGIETVVLRVFEIRPGDDMTAEIDFVDDAPAILQADQGEIPPFDSQITDPPDPATLQPLNLSLIEGYADASQNYAPTATLMWQTNPGNAAVSFEIIGTPPGDVANTLTATADGASRSITWQNLDSGTWIFEVRAIFGDGSTSQWSSLTQNVMGASQPPPDISDFAVNVLDTSATFSWAPSQSPVAYAEIRYSPALVDANWAAATVLVQRTNGLSATVPYASGSYLIKWVTYNGVYSTNAALIVAEGAAITALNVVEEIFDMSPFTGTMTGVVEDNGVLRLAVATPGIEGRYELPQTLDLGAVYTSRVSGEVVAAGVNLNSDFFGSADFFGPPDFFGVTTDDWRVLFYYRATSDDPSAGNWGPWTPFVIGDYTFRAVQFALGLSTEVEGITAAVSLAHISVDMPDRDEVGRDVPVPTSGLRVNFTPPYRVLKGIAVTGQGMATGDYLDISNKAESGFDVVIRNASGNPVARTIDYIAKGYGKAS</sequence>
<dbReference type="InterPro" id="IPR055385">
    <property type="entry name" value="GpJ_HDII-ins2"/>
</dbReference>
<dbReference type="PANTHER" id="PTHR36251">
    <property type="entry name" value="FELS-1 PROPHAGE HOST SPECIFICITY PROTEIN-RELATED"/>
    <property type="match status" value="1"/>
</dbReference>
<dbReference type="RefSeq" id="WP_367623015.1">
    <property type="nucleotide sequence ID" value="NZ_JBFNQD010000001.1"/>
</dbReference>
<feature type="transmembrane region" description="Helical" evidence="1">
    <location>
        <begin position="132"/>
        <end position="153"/>
    </location>
</feature>
<dbReference type="NCBIfam" id="NF040662">
    <property type="entry name" value="attach_TipJ_rel"/>
    <property type="match status" value="1"/>
</dbReference>
<accession>A0ABV3PGF1</accession>
<dbReference type="EMBL" id="JBFNQD010000001">
    <property type="protein sequence ID" value="MEW9304706.1"/>
    <property type="molecule type" value="Genomic_DNA"/>
</dbReference>